<dbReference type="AlphaFoldDB" id="A0A0A6PGP3"/>
<keyword evidence="11" id="KW-0234">DNA repair</keyword>
<dbReference type="EC" id="3.2.2.27" evidence="3"/>
<evidence type="ECO:0000256" key="1">
    <source>
        <dbReference type="ARBA" id="ARBA00001400"/>
    </source>
</evidence>
<gene>
    <name evidence="13" type="ORF">PN36_16905</name>
</gene>
<dbReference type="Proteomes" id="UP000030428">
    <property type="component" value="Unassembled WGS sequence"/>
</dbReference>
<dbReference type="Pfam" id="PF03167">
    <property type="entry name" value="UDG"/>
    <property type="match status" value="1"/>
</dbReference>
<proteinExistence type="inferred from homology"/>
<feature type="domain" description="Uracil-DNA glycosylase-like" evidence="12">
    <location>
        <begin position="77"/>
        <end position="225"/>
    </location>
</feature>
<evidence type="ECO:0000256" key="2">
    <source>
        <dbReference type="ARBA" id="ARBA00006521"/>
    </source>
</evidence>
<evidence type="ECO:0000259" key="12">
    <source>
        <dbReference type="SMART" id="SM00986"/>
    </source>
</evidence>
<evidence type="ECO:0000256" key="4">
    <source>
        <dbReference type="ARBA" id="ARBA00019403"/>
    </source>
</evidence>
<keyword evidence="5" id="KW-0004">4Fe-4S</keyword>
<keyword evidence="9" id="KW-0408">Iron</keyword>
<dbReference type="NCBIfam" id="TIGR00758">
    <property type="entry name" value="UDG_fam4"/>
    <property type="match status" value="1"/>
</dbReference>
<dbReference type="InterPro" id="IPR036895">
    <property type="entry name" value="Uracil-DNA_glycosylase-like_sf"/>
</dbReference>
<dbReference type="GO" id="GO:0051539">
    <property type="term" value="F:4 iron, 4 sulfur cluster binding"/>
    <property type="evidence" value="ECO:0007669"/>
    <property type="project" value="UniProtKB-KW"/>
</dbReference>
<evidence type="ECO:0000256" key="9">
    <source>
        <dbReference type="ARBA" id="ARBA00023004"/>
    </source>
</evidence>
<evidence type="ECO:0000256" key="7">
    <source>
        <dbReference type="ARBA" id="ARBA00022763"/>
    </source>
</evidence>
<dbReference type="InterPro" id="IPR051536">
    <property type="entry name" value="UDG_Type-4/5"/>
</dbReference>
<sequence>MTNIHAHYLKAMGIQVWVRRHLPPTLTEEPSPMTDTAQVSQTPQVAPVHELDWEALQNRVAACTACSLHKTRTKTVFGVGNRQADLMFIGEAPGADEDAQGEPFVGRAGLMLNAMLYAIDLKRESVYITNVVKCRPPENRNPDKHELDCCHAFLLQQIVLVKPKLIVAVGRVAAHHLLVTETAIGKLRGQGFEYGENKIPLIATYHPAYLLRRPSEKRHAWQDLQFINQRLAELKR</sequence>
<evidence type="ECO:0000256" key="5">
    <source>
        <dbReference type="ARBA" id="ARBA00022485"/>
    </source>
</evidence>
<dbReference type="SMART" id="SM00986">
    <property type="entry name" value="UDG"/>
    <property type="match status" value="1"/>
</dbReference>
<comment type="caution">
    <text evidence="13">The sequence shown here is derived from an EMBL/GenBank/DDBJ whole genome shotgun (WGS) entry which is preliminary data.</text>
</comment>
<dbReference type="GO" id="GO:0004844">
    <property type="term" value="F:uracil DNA N-glycosylase activity"/>
    <property type="evidence" value="ECO:0007669"/>
    <property type="project" value="UniProtKB-EC"/>
</dbReference>
<comment type="similarity">
    <text evidence="2">Belongs to the uracil-DNA glycosylase (UDG) superfamily. Type 4 (UDGa) family.</text>
</comment>
<keyword evidence="10" id="KW-0411">Iron-sulfur</keyword>
<organism evidence="13 14">
    <name type="scientific">Candidatus Thiomargarita nelsonii</name>
    <dbReference type="NCBI Taxonomy" id="1003181"/>
    <lineage>
        <taxon>Bacteria</taxon>
        <taxon>Pseudomonadati</taxon>
        <taxon>Pseudomonadota</taxon>
        <taxon>Gammaproteobacteria</taxon>
        <taxon>Thiotrichales</taxon>
        <taxon>Thiotrichaceae</taxon>
        <taxon>Thiomargarita</taxon>
    </lineage>
</organism>
<keyword evidence="14" id="KW-1185">Reference proteome</keyword>
<evidence type="ECO:0000256" key="8">
    <source>
        <dbReference type="ARBA" id="ARBA00022801"/>
    </source>
</evidence>
<dbReference type="Gene3D" id="3.40.470.10">
    <property type="entry name" value="Uracil-DNA glycosylase-like domain"/>
    <property type="match status" value="1"/>
</dbReference>
<dbReference type="GO" id="GO:0046872">
    <property type="term" value="F:metal ion binding"/>
    <property type="evidence" value="ECO:0007669"/>
    <property type="project" value="UniProtKB-KW"/>
</dbReference>
<evidence type="ECO:0000256" key="10">
    <source>
        <dbReference type="ARBA" id="ARBA00023014"/>
    </source>
</evidence>
<dbReference type="CDD" id="cd10030">
    <property type="entry name" value="UDG-F4_TTUDGA_SPO1dp_like"/>
    <property type="match status" value="1"/>
</dbReference>
<keyword evidence="7" id="KW-0227">DNA damage</keyword>
<comment type="catalytic activity">
    <reaction evidence="1">
        <text>Hydrolyzes single-stranded DNA or mismatched double-stranded DNA and polynucleotides, releasing free uracil.</text>
        <dbReference type="EC" id="3.2.2.27"/>
    </reaction>
</comment>
<dbReference type="GO" id="GO:0006281">
    <property type="term" value="P:DNA repair"/>
    <property type="evidence" value="ECO:0007669"/>
    <property type="project" value="UniProtKB-KW"/>
</dbReference>
<evidence type="ECO:0000256" key="11">
    <source>
        <dbReference type="ARBA" id="ARBA00023204"/>
    </source>
</evidence>
<dbReference type="EMBL" id="JSZA02000064">
    <property type="protein sequence ID" value="KHD06547.1"/>
    <property type="molecule type" value="Genomic_DNA"/>
</dbReference>
<keyword evidence="6" id="KW-0479">Metal-binding</keyword>
<dbReference type="SUPFAM" id="SSF52141">
    <property type="entry name" value="Uracil-DNA glycosylase-like"/>
    <property type="match status" value="1"/>
</dbReference>
<reference evidence="13 14" key="1">
    <citation type="journal article" date="2016" name="Front. Microbiol.">
        <title>Single-Cell (Meta-)Genomics of a Dimorphic Candidatus Thiomargarita nelsonii Reveals Genomic Plasticity.</title>
        <authorList>
            <person name="Flood B.E."/>
            <person name="Fliss P."/>
            <person name="Jones D.S."/>
            <person name="Dick G.J."/>
            <person name="Jain S."/>
            <person name="Kaster A.K."/>
            <person name="Winkel M."/>
            <person name="Mussmann M."/>
            <person name="Bailey J."/>
        </authorList>
    </citation>
    <scope>NUCLEOTIDE SEQUENCE [LARGE SCALE GENOMIC DNA]</scope>
    <source>
        <strain evidence="13">Hydrate Ridge</strain>
    </source>
</reference>
<dbReference type="PANTHER" id="PTHR33693:SF1">
    <property type="entry name" value="TYPE-4 URACIL-DNA GLYCOSYLASE"/>
    <property type="match status" value="1"/>
</dbReference>
<protein>
    <recommendedName>
        <fullName evidence="4">Type-4 uracil-DNA glycosylase</fullName>
        <ecNumber evidence="3">3.2.2.27</ecNumber>
    </recommendedName>
</protein>
<evidence type="ECO:0000313" key="14">
    <source>
        <dbReference type="Proteomes" id="UP000030428"/>
    </source>
</evidence>
<keyword evidence="8" id="KW-0378">Hydrolase</keyword>
<dbReference type="InterPro" id="IPR005122">
    <property type="entry name" value="Uracil-DNA_glycosylase-like"/>
</dbReference>
<evidence type="ECO:0000256" key="3">
    <source>
        <dbReference type="ARBA" id="ARBA00012030"/>
    </source>
</evidence>
<dbReference type="SMART" id="SM00987">
    <property type="entry name" value="UreE_C"/>
    <property type="match status" value="1"/>
</dbReference>
<dbReference type="PANTHER" id="PTHR33693">
    <property type="entry name" value="TYPE-5 URACIL-DNA GLYCOSYLASE"/>
    <property type="match status" value="1"/>
</dbReference>
<evidence type="ECO:0000313" key="13">
    <source>
        <dbReference type="EMBL" id="KHD06547.1"/>
    </source>
</evidence>
<accession>A0A0A6PGP3</accession>
<dbReference type="InterPro" id="IPR005273">
    <property type="entry name" value="Ura-DNA_glyco_family4"/>
</dbReference>
<evidence type="ECO:0000256" key="6">
    <source>
        <dbReference type="ARBA" id="ARBA00022723"/>
    </source>
</evidence>
<name>A0A0A6PGP3_9GAMM</name>